<accession>A0A0E9SJ62</accession>
<evidence type="ECO:0000313" key="2">
    <source>
        <dbReference type="EMBL" id="JAH41331.1"/>
    </source>
</evidence>
<organism evidence="2">
    <name type="scientific">Anguilla anguilla</name>
    <name type="common">European freshwater eel</name>
    <name type="synonym">Muraena anguilla</name>
    <dbReference type="NCBI Taxonomy" id="7936"/>
    <lineage>
        <taxon>Eukaryota</taxon>
        <taxon>Metazoa</taxon>
        <taxon>Chordata</taxon>
        <taxon>Craniata</taxon>
        <taxon>Vertebrata</taxon>
        <taxon>Euteleostomi</taxon>
        <taxon>Actinopterygii</taxon>
        <taxon>Neopterygii</taxon>
        <taxon>Teleostei</taxon>
        <taxon>Anguilliformes</taxon>
        <taxon>Anguillidae</taxon>
        <taxon>Anguilla</taxon>
    </lineage>
</organism>
<reference evidence="2" key="1">
    <citation type="submission" date="2014-11" db="EMBL/GenBank/DDBJ databases">
        <authorList>
            <person name="Amaro Gonzalez C."/>
        </authorList>
    </citation>
    <scope>NUCLEOTIDE SEQUENCE</scope>
</reference>
<proteinExistence type="predicted"/>
<dbReference type="AlphaFoldDB" id="A0A0E9SJ62"/>
<dbReference type="EMBL" id="GBXM01067246">
    <property type="protein sequence ID" value="JAH41331.1"/>
    <property type="molecule type" value="Transcribed_RNA"/>
</dbReference>
<reference evidence="2" key="2">
    <citation type="journal article" date="2015" name="Fish Shellfish Immunol.">
        <title>Early steps in the European eel (Anguilla anguilla)-Vibrio vulnificus interaction in the gills: Role of the RtxA13 toxin.</title>
        <authorList>
            <person name="Callol A."/>
            <person name="Pajuelo D."/>
            <person name="Ebbesson L."/>
            <person name="Teles M."/>
            <person name="MacKenzie S."/>
            <person name="Amaro C."/>
        </authorList>
    </citation>
    <scope>NUCLEOTIDE SEQUENCE</scope>
</reference>
<evidence type="ECO:0000256" key="1">
    <source>
        <dbReference type="SAM" id="MobiDB-lite"/>
    </source>
</evidence>
<name>A0A0E9SJ62_ANGAN</name>
<protein>
    <submittedName>
        <fullName evidence="2">Uncharacterized protein</fullName>
    </submittedName>
</protein>
<feature type="region of interest" description="Disordered" evidence="1">
    <location>
        <begin position="1"/>
        <end position="36"/>
    </location>
</feature>
<sequence length="36" mass="4209">MHSEFLSAKNQPHHRDSSFWMPHSVETSDKLINQDA</sequence>